<accession>L0FC92</accession>
<keyword evidence="2 6" id="KW-0812">Transmembrane</keyword>
<organism evidence="8 9">
    <name type="scientific">Desulfitobacterium dichloroeliminans (strain LMG P-21439 / DCA1)</name>
    <dbReference type="NCBI Taxonomy" id="871963"/>
    <lineage>
        <taxon>Bacteria</taxon>
        <taxon>Bacillati</taxon>
        <taxon>Bacillota</taxon>
        <taxon>Clostridia</taxon>
        <taxon>Eubacteriales</taxon>
        <taxon>Desulfitobacteriaceae</taxon>
        <taxon>Desulfitobacterium</taxon>
    </lineage>
</organism>
<gene>
    <name evidence="8" type="ordered locus">Desdi_3147</name>
</gene>
<dbReference type="Pfam" id="PF06305">
    <property type="entry name" value="LapA_dom"/>
    <property type="match status" value="1"/>
</dbReference>
<dbReference type="PANTHER" id="PTHR41335:SF1">
    <property type="entry name" value="MEMBRANE PROTEIN"/>
    <property type="match status" value="1"/>
</dbReference>
<keyword evidence="4 6" id="KW-0472">Membrane</keyword>
<evidence type="ECO:0000313" key="9">
    <source>
        <dbReference type="Proteomes" id="UP000010797"/>
    </source>
</evidence>
<protein>
    <submittedName>
        <fullName evidence="8">Uncharacterized integral membrane protein</fullName>
    </submittedName>
</protein>
<evidence type="ECO:0000256" key="5">
    <source>
        <dbReference type="SAM" id="MobiDB-lite"/>
    </source>
</evidence>
<feature type="transmembrane region" description="Helical" evidence="6">
    <location>
        <begin position="38"/>
        <end position="59"/>
    </location>
</feature>
<dbReference type="Proteomes" id="UP000010797">
    <property type="component" value="Chromosome"/>
</dbReference>
<dbReference type="GO" id="GO:0005886">
    <property type="term" value="C:plasma membrane"/>
    <property type="evidence" value="ECO:0007669"/>
    <property type="project" value="InterPro"/>
</dbReference>
<feature type="region of interest" description="Disordered" evidence="5">
    <location>
        <begin position="105"/>
        <end position="144"/>
    </location>
</feature>
<evidence type="ECO:0000259" key="7">
    <source>
        <dbReference type="Pfam" id="PF06305"/>
    </source>
</evidence>
<name>L0FC92_DESDL</name>
<keyword evidence="1" id="KW-1003">Cell membrane</keyword>
<evidence type="ECO:0000256" key="4">
    <source>
        <dbReference type="ARBA" id="ARBA00023136"/>
    </source>
</evidence>
<evidence type="ECO:0000256" key="2">
    <source>
        <dbReference type="ARBA" id="ARBA00022692"/>
    </source>
</evidence>
<dbReference type="KEGG" id="ddl:Desdi_3147"/>
<dbReference type="RefSeq" id="WP_015263508.1">
    <property type="nucleotide sequence ID" value="NC_019903.1"/>
</dbReference>
<proteinExistence type="predicted"/>
<evidence type="ECO:0000313" key="8">
    <source>
        <dbReference type="EMBL" id="AGA70548.1"/>
    </source>
</evidence>
<dbReference type="HOGENOM" id="CLU_1793366_0_0_9"/>
<dbReference type="STRING" id="871963.Desdi_3147"/>
<dbReference type="AlphaFoldDB" id="L0FC92"/>
<dbReference type="PANTHER" id="PTHR41335">
    <property type="entry name" value="MEMBRANE PROTEIN-RELATED"/>
    <property type="match status" value="1"/>
</dbReference>
<evidence type="ECO:0000256" key="3">
    <source>
        <dbReference type="ARBA" id="ARBA00022989"/>
    </source>
</evidence>
<keyword evidence="3 6" id="KW-1133">Transmembrane helix</keyword>
<dbReference type="eggNOG" id="COG5416">
    <property type="taxonomic scope" value="Bacteria"/>
</dbReference>
<feature type="domain" description="Lipopolysaccharide assembly protein A" evidence="7">
    <location>
        <begin position="20"/>
        <end position="74"/>
    </location>
</feature>
<evidence type="ECO:0000256" key="1">
    <source>
        <dbReference type="ARBA" id="ARBA00022475"/>
    </source>
</evidence>
<sequence>MIFLIFTLVIALVVAIFAVQNAAPVAINLLWYVAEVPLVLVILGSALAGALIVFFIAIWREFRLKGKAKTKAKADAKALTEAEAAKAKAITEAAKAEIAKVEAMAKHEAQPTNTQGTVALDQPLPLVEDSPSESNTPDTKEPNL</sequence>
<evidence type="ECO:0000256" key="6">
    <source>
        <dbReference type="SAM" id="Phobius"/>
    </source>
</evidence>
<dbReference type="InterPro" id="IPR010445">
    <property type="entry name" value="LapA_dom"/>
</dbReference>
<dbReference type="EMBL" id="CP003344">
    <property type="protein sequence ID" value="AGA70548.1"/>
    <property type="molecule type" value="Genomic_DNA"/>
</dbReference>
<reference evidence="9" key="1">
    <citation type="submission" date="2012-02" db="EMBL/GenBank/DDBJ databases">
        <title>Complete sequence of Desulfitobacterium dichloroeliminans LMG P-21439.</title>
        <authorList>
            <person name="Lucas S."/>
            <person name="Han J."/>
            <person name="Lapidus A."/>
            <person name="Cheng J.-F."/>
            <person name="Goodwin L."/>
            <person name="Pitluck S."/>
            <person name="Peters L."/>
            <person name="Ovchinnikova G."/>
            <person name="Teshima H."/>
            <person name="Detter J.C."/>
            <person name="Han C."/>
            <person name="Tapia R."/>
            <person name="Land M."/>
            <person name="Hauser L."/>
            <person name="Kyrpides N."/>
            <person name="Ivanova N."/>
            <person name="Pagani I."/>
            <person name="Kruse T."/>
            <person name="de Vos W.M."/>
            <person name="Boon N."/>
            <person name="Smidt H."/>
            <person name="Woyke T."/>
        </authorList>
    </citation>
    <scope>NUCLEOTIDE SEQUENCE [LARGE SCALE GENOMIC DNA]</scope>
    <source>
        <strain evidence="9">LMG P-21439 / DCA1</strain>
    </source>
</reference>
<keyword evidence="9" id="KW-1185">Reference proteome</keyword>